<dbReference type="AlphaFoldDB" id="A9HKH0"/>
<accession>A9HKH0</accession>
<reference evidence="2 3" key="1">
    <citation type="journal article" date="2009" name="BMC Genomics">
        <title>Complete genome sequence of the sugarcane nitrogen-fixing endophyte Gluconacetobacter diazotrophicus Pal5.</title>
        <authorList>
            <person name="Bertalan M."/>
            <person name="Albano R."/>
            <person name="Padua V."/>
            <person name="Rouws L."/>
            <person name="Rojas C."/>
            <person name="Hemerly A."/>
            <person name="Teixeira K."/>
            <person name="Schwab S."/>
            <person name="Araujo J."/>
            <person name="Oliveira A."/>
            <person name="Franca L."/>
            <person name="Magalhaes V."/>
            <person name="Alqueres S."/>
            <person name="Cardoso A."/>
            <person name="Almeida W."/>
            <person name="Loureiro M.M."/>
            <person name="Nogueira E."/>
            <person name="Cidade D."/>
            <person name="Oliveira D."/>
            <person name="Simao T."/>
            <person name="Macedo J."/>
            <person name="Valadao A."/>
            <person name="Dreschsel M."/>
            <person name="Freitas F."/>
            <person name="Vidal M."/>
            <person name="Guedes H."/>
            <person name="Rodrigues E."/>
            <person name="Meneses C."/>
            <person name="Brioso P."/>
            <person name="Pozzer L."/>
            <person name="Figueiredo D."/>
            <person name="Montano H."/>
            <person name="Junior J."/>
            <person name="Filho G."/>
            <person name="Flores V."/>
            <person name="Ferreira B."/>
            <person name="Branco A."/>
            <person name="Gonzalez P."/>
            <person name="Guillobel H."/>
            <person name="Lemos M."/>
            <person name="Seibel L."/>
            <person name="Macedo J."/>
            <person name="Alves-Ferreira M."/>
            <person name="Sachetto-Martins G."/>
            <person name="Coelho A."/>
            <person name="Santos E."/>
            <person name="Amaral G."/>
            <person name="Neves A."/>
            <person name="Pacheco A.B."/>
            <person name="Carvalho D."/>
            <person name="Lery L."/>
            <person name="Bisch P."/>
            <person name="Rossle S.C."/>
            <person name="Urmenyi T."/>
            <person name="Kruger W.V."/>
            <person name="Martins O."/>
            <person name="Baldani J.I."/>
            <person name="Ferreira P.C."/>
        </authorList>
    </citation>
    <scope>NUCLEOTIDE SEQUENCE [LARGE SCALE GENOMIC DNA]</scope>
    <source>
        <strain evidence="3">ATCC 49037 / DSM 5601 / CCUG 37298 / CIP 103539 / LMG 7603 / PAl5</strain>
    </source>
</reference>
<evidence type="ECO:0000313" key="2">
    <source>
        <dbReference type="EMBL" id="CAP56040.1"/>
    </source>
</evidence>
<feature type="compositionally biased region" description="Basic residues" evidence="1">
    <location>
        <begin position="35"/>
        <end position="48"/>
    </location>
</feature>
<sequence length="84" mass="9323">MKISAPTGSVLAGNQQPRLRPDHADHARGVPGRRQCVRRRGRAAVHRRGGAEGGAAGEADRQAECRPLLCRAVWRPFHRQRPDR</sequence>
<feature type="region of interest" description="Disordered" evidence="1">
    <location>
        <begin position="1"/>
        <end position="61"/>
    </location>
</feature>
<organism evidence="2 3">
    <name type="scientific">Gluconacetobacter diazotrophicus (strain ATCC 49037 / DSM 5601 / CCUG 37298 / CIP 103539 / LMG 7603 / PAl5)</name>
    <dbReference type="NCBI Taxonomy" id="272568"/>
    <lineage>
        <taxon>Bacteria</taxon>
        <taxon>Pseudomonadati</taxon>
        <taxon>Pseudomonadota</taxon>
        <taxon>Alphaproteobacteria</taxon>
        <taxon>Acetobacterales</taxon>
        <taxon>Acetobacteraceae</taxon>
        <taxon>Gluconacetobacter</taxon>
    </lineage>
</organism>
<evidence type="ECO:0000313" key="3">
    <source>
        <dbReference type="Proteomes" id="UP000001176"/>
    </source>
</evidence>
<dbReference type="EMBL" id="AM889285">
    <property type="protein sequence ID" value="CAP56040.1"/>
    <property type="molecule type" value="Genomic_DNA"/>
</dbReference>
<keyword evidence="3" id="KW-1185">Reference proteome</keyword>
<gene>
    <name evidence="2" type="ordered locus">GDI2097</name>
</gene>
<evidence type="ECO:0000256" key="1">
    <source>
        <dbReference type="SAM" id="MobiDB-lite"/>
    </source>
</evidence>
<dbReference type="KEGG" id="gdi:GDI2097"/>
<name>A9HKH0_GLUDA</name>
<proteinExistence type="predicted"/>
<feature type="compositionally biased region" description="Basic and acidic residues" evidence="1">
    <location>
        <begin position="19"/>
        <end position="28"/>
    </location>
</feature>
<dbReference type="Proteomes" id="UP000001176">
    <property type="component" value="Chromosome"/>
</dbReference>
<protein>
    <submittedName>
        <fullName evidence="2">Uncharacterized protein</fullName>
    </submittedName>
</protein>